<dbReference type="GO" id="GO:0015288">
    <property type="term" value="F:porin activity"/>
    <property type="evidence" value="ECO:0007669"/>
    <property type="project" value="TreeGrafter"/>
</dbReference>
<dbReference type="SUPFAM" id="SSF56954">
    <property type="entry name" value="Outer membrane efflux proteins (OEP)"/>
    <property type="match status" value="1"/>
</dbReference>
<keyword evidence="7" id="KW-0998">Cell outer membrane</keyword>
<evidence type="ECO:0000256" key="1">
    <source>
        <dbReference type="ARBA" id="ARBA00004442"/>
    </source>
</evidence>
<keyword evidence="10" id="KW-1185">Reference proteome</keyword>
<keyword evidence="3" id="KW-0813">Transport</keyword>
<dbReference type="Gene3D" id="1.20.1600.10">
    <property type="entry name" value="Outer membrane efflux proteins (OEP)"/>
    <property type="match status" value="1"/>
</dbReference>
<dbReference type="Proteomes" id="UP000192746">
    <property type="component" value="Unassembled WGS sequence"/>
</dbReference>
<dbReference type="AlphaFoldDB" id="A0A1Y1SZ09"/>
<dbReference type="OrthoDB" id="9811587at2"/>
<evidence type="ECO:0000256" key="8">
    <source>
        <dbReference type="SAM" id="SignalP"/>
    </source>
</evidence>
<gene>
    <name evidence="9" type="ORF">IIF7_20096</name>
</gene>
<dbReference type="EMBL" id="ARYN01000035">
    <property type="protein sequence ID" value="ORL43585.1"/>
    <property type="molecule type" value="Genomic_DNA"/>
</dbReference>
<keyword evidence="6" id="KW-0472">Membrane</keyword>
<dbReference type="InterPro" id="IPR003423">
    <property type="entry name" value="OMP_efflux"/>
</dbReference>
<keyword evidence="4" id="KW-1134">Transmembrane beta strand</keyword>
<evidence type="ECO:0000256" key="3">
    <source>
        <dbReference type="ARBA" id="ARBA00022448"/>
    </source>
</evidence>
<dbReference type="RefSeq" id="WP_084843474.1">
    <property type="nucleotide sequence ID" value="NZ_ARYN01000035.1"/>
</dbReference>
<dbReference type="PANTHER" id="PTHR30026">
    <property type="entry name" value="OUTER MEMBRANE PROTEIN TOLC"/>
    <property type="match status" value="1"/>
</dbReference>
<evidence type="ECO:0000256" key="6">
    <source>
        <dbReference type="ARBA" id="ARBA00023136"/>
    </source>
</evidence>
<evidence type="ECO:0000256" key="7">
    <source>
        <dbReference type="ARBA" id="ARBA00023237"/>
    </source>
</evidence>
<evidence type="ECO:0000313" key="9">
    <source>
        <dbReference type="EMBL" id="ORL43585.1"/>
    </source>
</evidence>
<dbReference type="GO" id="GO:1990281">
    <property type="term" value="C:efflux pump complex"/>
    <property type="evidence" value="ECO:0007669"/>
    <property type="project" value="TreeGrafter"/>
</dbReference>
<proteinExistence type="inferred from homology"/>
<evidence type="ECO:0000313" key="10">
    <source>
        <dbReference type="Proteomes" id="UP000192746"/>
    </source>
</evidence>
<dbReference type="Pfam" id="PF02321">
    <property type="entry name" value="OEP"/>
    <property type="match status" value="2"/>
</dbReference>
<keyword evidence="8" id="KW-0732">Signal</keyword>
<accession>A0A1Y1SZ09</accession>
<comment type="similarity">
    <text evidence="2">Belongs to the outer membrane factor (OMF) (TC 1.B.17) family.</text>
</comment>
<sequence length="454" mass="50802">MYNKIVILIIILIGFSAFAQVEIPSVNDSSKTQIPEDNTWSLKECLAYAKENSLTVLDAELDESSAQVNYKQSKQQRLPSLTGSLSESFNNGYSIDPITSDYVNQQIYSTSTALSTSVTLYQGSQLNNQIKQNKLLLDQNSLFVQEAKNNITLSITEAYLNALYYKEAILTAQNTLDGSAKEVEVAKARYEAGSIAKKDYSDVLSQQASNKYNLIIAQNNYDSQLLTLKQLLEIDGTMPFEIEEINAEDEINYAVFETEEQIYNNALENLPSIKAQQLDVEISEKDIDIAKGGFLPTLSFSGSLGSGYTSTQDLTFSDQFDLNFNQRVGLSLSIPIFSKGQNKAEVQNAKINVEKSKIALRTVEKELYQKVDNAWRNSVSAQEQLSAAKVARDASYHAYQLAQKQYDVGAINTTDLMLSQNTYTNAQQTYTQAKYLSILYKQLLEFYQGNEINL</sequence>
<evidence type="ECO:0000256" key="4">
    <source>
        <dbReference type="ARBA" id="ARBA00022452"/>
    </source>
</evidence>
<keyword evidence="5" id="KW-0812">Transmembrane</keyword>
<comment type="subcellular location">
    <subcellularLocation>
        <location evidence="1">Cell outer membrane</location>
    </subcellularLocation>
</comment>
<dbReference type="InterPro" id="IPR051906">
    <property type="entry name" value="TolC-like"/>
</dbReference>
<organism evidence="9 10">
    <name type="scientific">Zunongwangia atlantica 22II14-10F7</name>
    <dbReference type="NCBI Taxonomy" id="1185767"/>
    <lineage>
        <taxon>Bacteria</taxon>
        <taxon>Pseudomonadati</taxon>
        <taxon>Bacteroidota</taxon>
        <taxon>Flavobacteriia</taxon>
        <taxon>Flavobacteriales</taxon>
        <taxon>Flavobacteriaceae</taxon>
        <taxon>Zunongwangia</taxon>
    </lineage>
</organism>
<reference evidence="9 10" key="1">
    <citation type="submission" date="2013-04" db="EMBL/GenBank/DDBJ databases">
        <title>Zunongwangia sp. 22II14-10F7 Genome Sequencing.</title>
        <authorList>
            <person name="Lai Q."/>
            <person name="Shao Z."/>
        </authorList>
    </citation>
    <scope>NUCLEOTIDE SEQUENCE [LARGE SCALE GENOMIC DNA]</scope>
    <source>
        <strain evidence="9 10">22II14-10F7</strain>
    </source>
</reference>
<dbReference type="STRING" id="1185767.IIF7_20096"/>
<feature type="chain" id="PRO_5013050452" evidence="8">
    <location>
        <begin position="20"/>
        <end position="454"/>
    </location>
</feature>
<feature type="signal peptide" evidence="8">
    <location>
        <begin position="1"/>
        <end position="19"/>
    </location>
</feature>
<comment type="caution">
    <text evidence="9">The sequence shown here is derived from an EMBL/GenBank/DDBJ whole genome shotgun (WGS) entry which is preliminary data.</text>
</comment>
<dbReference type="GO" id="GO:0015562">
    <property type="term" value="F:efflux transmembrane transporter activity"/>
    <property type="evidence" value="ECO:0007669"/>
    <property type="project" value="InterPro"/>
</dbReference>
<evidence type="ECO:0000256" key="2">
    <source>
        <dbReference type="ARBA" id="ARBA00007613"/>
    </source>
</evidence>
<dbReference type="GO" id="GO:0009279">
    <property type="term" value="C:cell outer membrane"/>
    <property type="evidence" value="ECO:0007669"/>
    <property type="project" value="UniProtKB-SubCell"/>
</dbReference>
<name>A0A1Y1SZ09_9FLAO</name>
<evidence type="ECO:0000256" key="5">
    <source>
        <dbReference type="ARBA" id="ARBA00022692"/>
    </source>
</evidence>
<protein>
    <submittedName>
        <fullName evidence="9">Outer membrane efflux protein</fullName>
    </submittedName>
</protein>
<dbReference type="PANTHER" id="PTHR30026:SF20">
    <property type="entry name" value="OUTER MEMBRANE PROTEIN TOLC"/>
    <property type="match status" value="1"/>
</dbReference>